<organism evidence="2 3">
    <name type="scientific">Pedobacter alpinus</name>
    <dbReference type="NCBI Taxonomy" id="1590643"/>
    <lineage>
        <taxon>Bacteria</taxon>
        <taxon>Pseudomonadati</taxon>
        <taxon>Bacteroidota</taxon>
        <taxon>Sphingobacteriia</taxon>
        <taxon>Sphingobacteriales</taxon>
        <taxon>Sphingobacteriaceae</taxon>
        <taxon>Pedobacter</taxon>
    </lineage>
</organism>
<reference evidence="3" key="1">
    <citation type="journal article" date="2019" name="Int. J. Syst. Evol. Microbiol.">
        <title>The Global Catalogue of Microorganisms (GCM) 10K type strain sequencing project: providing services to taxonomists for standard genome sequencing and annotation.</title>
        <authorList>
            <consortium name="The Broad Institute Genomics Platform"/>
            <consortium name="The Broad Institute Genome Sequencing Center for Infectious Disease"/>
            <person name="Wu L."/>
            <person name="Ma J."/>
        </authorList>
    </citation>
    <scope>NUCLEOTIDE SEQUENCE [LARGE SCALE GENOMIC DNA]</scope>
    <source>
        <strain evidence="3">KCTC 42456</strain>
    </source>
</reference>
<feature type="transmembrane region" description="Helical" evidence="1">
    <location>
        <begin position="128"/>
        <end position="150"/>
    </location>
</feature>
<evidence type="ECO:0000256" key="1">
    <source>
        <dbReference type="SAM" id="Phobius"/>
    </source>
</evidence>
<keyword evidence="3" id="KW-1185">Reference proteome</keyword>
<dbReference type="Proteomes" id="UP001597546">
    <property type="component" value="Unassembled WGS sequence"/>
</dbReference>
<protein>
    <submittedName>
        <fullName evidence="2">Uncharacterized protein</fullName>
    </submittedName>
</protein>
<keyword evidence="1" id="KW-1133">Transmembrane helix</keyword>
<evidence type="ECO:0000313" key="3">
    <source>
        <dbReference type="Proteomes" id="UP001597546"/>
    </source>
</evidence>
<gene>
    <name evidence="2" type="ORF">ACFSSE_09375</name>
</gene>
<accession>A0ABW5TTS0</accession>
<feature type="transmembrane region" description="Helical" evidence="1">
    <location>
        <begin position="94"/>
        <end position="116"/>
    </location>
</feature>
<keyword evidence="1" id="KW-0472">Membrane</keyword>
<proteinExistence type="predicted"/>
<feature type="transmembrane region" description="Helical" evidence="1">
    <location>
        <begin position="16"/>
        <end position="36"/>
    </location>
</feature>
<keyword evidence="1" id="KW-0812">Transmembrane</keyword>
<comment type="caution">
    <text evidence="2">The sequence shown here is derived from an EMBL/GenBank/DDBJ whole genome shotgun (WGS) entry which is preliminary data.</text>
</comment>
<sequence length="157" mass="18041">MLQNILNANNLINSSWQPVFIAVLSTLALTVFSMVLSTKKRNFVEPSHLAKIFNYHLKDSPSWLNIILGVILHFIVGYLFTLIHLYYYQLLKPIWYNGLFLGLANGLLGALVWYVVIKIYNDVLTVDVKLYLLQLVIAHIIFGLVILYMYKPIILSV</sequence>
<feature type="transmembrane region" description="Helical" evidence="1">
    <location>
        <begin position="63"/>
        <end position="88"/>
    </location>
</feature>
<name>A0ABW5TTS0_9SPHI</name>
<evidence type="ECO:0000313" key="2">
    <source>
        <dbReference type="EMBL" id="MFD2731915.1"/>
    </source>
</evidence>
<dbReference type="RefSeq" id="WP_379043615.1">
    <property type="nucleotide sequence ID" value="NZ_JBHSKW010000032.1"/>
</dbReference>
<dbReference type="EMBL" id="JBHULV010000028">
    <property type="protein sequence ID" value="MFD2731915.1"/>
    <property type="molecule type" value="Genomic_DNA"/>
</dbReference>